<accession>A0A2S7ITW8</accession>
<feature type="transmembrane region" description="Helical" evidence="2">
    <location>
        <begin position="65"/>
        <end position="85"/>
    </location>
</feature>
<keyword evidence="2" id="KW-1133">Transmembrane helix</keyword>
<keyword evidence="4" id="KW-1185">Reference proteome</keyword>
<protein>
    <submittedName>
        <fullName evidence="3">Competence protein ComEC</fullName>
    </submittedName>
</protein>
<feature type="non-terminal residue" evidence="3">
    <location>
        <position position="1"/>
    </location>
</feature>
<comment type="caution">
    <text evidence="3">The sequence shown here is derived from an EMBL/GenBank/DDBJ whole genome shotgun (WGS) entry which is preliminary data.</text>
</comment>
<feature type="region of interest" description="Disordered" evidence="1">
    <location>
        <begin position="1"/>
        <end position="36"/>
    </location>
</feature>
<dbReference type="Proteomes" id="UP000238493">
    <property type="component" value="Unassembled WGS sequence"/>
</dbReference>
<evidence type="ECO:0000313" key="4">
    <source>
        <dbReference type="Proteomes" id="UP000238493"/>
    </source>
</evidence>
<reference evidence="3 4" key="1">
    <citation type="submission" date="2018-02" db="EMBL/GenBank/DDBJ databases">
        <title>Draft genome sequence of Ochrobactrum oryzae found in Brazil.</title>
        <authorList>
            <person name="Cerdeira L."/>
            <person name="Andrade F."/>
            <person name="Zacariotto T."/>
            <person name="Barbosa B."/>
            <person name="Santos S."/>
            <person name="Cassetari V."/>
            <person name="Lincopan N."/>
        </authorList>
    </citation>
    <scope>NUCLEOTIDE SEQUENCE [LARGE SCALE GENOMIC DNA]</scope>
    <source>
        <strain evidence="3 4">OA447</strain>
    </source>
</reference>
<gene>
    <name evidence="3" type="ORF">C3731_22055</name>
</gene>
<evidence type="ECO:0000256" key="2">
    <source>
        <dbReference type="SAM" id="Phobius"/>
    </source>
</evidence>
<sequence>HVPTTPDGVVRTRLPEVGPSNDTGPSAHSAPVQPPAPKLRARLLAVPLIAREQIRTALETEAGRGAFFLLRPVFAVFGAIIYFTLSFEPAWT</sequence>
<feature type="non-terminal residue" evidence="3">
    <location>
        <position position="92"/>
    </location>
</feature>
<keyword evidence="2" id="KW-0472">Membrane</keyword>
<name>A0A2S7ITW8_9HYPH</name>
<keyword evidence="2" id="KW-0812">Transmembrane</keyword>
<organism evidence="3 4">
    <name type="scientific">Brucella oryzae</name>
    <dbReference type="NCBI Taxonomy" id="335286"/>
    <lineage>
        <taxon>Bacteria</taxon>
        <taxon>Pseudomonadati</taxon>
        <taxon>Pseudomonadota</taxon>
        <taxon>Alphaproteobacteria</taxon>
        <taxon>Hyphomicrobiales</taxon>
        <taxon>Brucellaceae</taxon>
        <taxon>Brucella/Ochrobactrum group</taxon>
        <taxon>Brucella</taxon>
    </lineage>
</organism>
<dbReference type="EMBL" id="PTRC01000224">
    <property type="protein sequence ID" value="PQA71463.1"/>
    <property type="molecule type" value="Genomic_DNA"/>
</dbReference>
<evidence type="ECO:0000313" key="3">
    <source>
        <dbReference type="EMBL" id="PQA71463.1"/>
    </source>
</evidence>
<proteinExistence type="predicted"/>
<dbReference type="AlphaFoldDB" id="A0A2S7ITW8"/>
<evidence type="ECO:0000256" key="1">
    <source>
        <dbReference type="SAM" id="MobiDB-lite"/>
    </source>
</evidence>